<gene>
    <name evidence="3" type="ORF">SEMRO_225_G091750.1</name>
</gene>
<proteinExistence type="predicted"/>
<feature type="transmembrane region" description="Helical" evidence="2">
    <location>
        <begin position="100"/>
        <end position="119"/>
    </location>
</feature>
<protein>
    <submittedName>
        <fullName evidence="3">Uncharacterized protein</fullName>
    </submittedName>
</protein>
<reference evidence="3" key="1">
    <citation type="submission" date="2020-06" db="EMBL/GenBank/DDBJ databases">
        <authorList>
            <consortium name="Plant Systems Biology data submission"/>
        </authorList>
    </citation>
    <scope>NUCLEOTIDE SEQUENCE</scope>
    <source>
        <strain evidence="3">D6</strain>
    </source>
</reference>
<dbReference type="AlphaFoldDB" id="A0A9N8HAH3"/>
<comment type="caution">
    <text evidence="3">The sequence shown here is derived from an EMBL/GenBank/DDBJ whole genome shotgun (WGS) entry which is preliminary data.</text>
</comment>
<dbReference type="EMBL" id="CAICTM010000224">
    <property type="protein sequence ID" value="CAB9505255.1"/>
    <property type="molecule type" value="Genomic_DNA"/>
</dbReference>
<keyword evidence="2" id="KW-1133">Transmembrane helix</keyword>
<feature type="transmembrane region" description="Helical" evidence="2">
    <location>
        <begin position="60"/>
        <end position="80"/>
    </location>
</feature>
<keyword evidence="2" id="KW-0812">Transmembrane</keyword>
<name>A0A9N8HAH3_9STRA</name>
<keyword evidence="2" id="KW-0472">Membrane</keyword>
<dbReference type="Proteomes" id="UP001153069">
    <property type="component" value="Unassembled WGS sequence"/>
</dbReference>
<evidence type="ECO:0000256" key="1">
    <source>
        <dbReference type="SAM" id="MobiDB-lite"/>
    </source>
</evidence>
<feature type="transmembrane region" description="Helical" evidence="2">
    <location>
        <begin position="31"/>
        <end position="48"/>
    </location>
</feature>
<evidence type="ECO:0000313" key="4">
    <source>
        <dbReference type="Proteomes" id="UP001153069"/>
    </source>
</evidence>
<keyword evidence="4" id="KW-1185">Reference proteome</keyword>
<evidence type="ECO:0000256" key="2">
    <source>
        <dbReference type="SAM" id="Phobius"/>
    </source>
</evidence>
<feature type="region of interest" description="Disordered" evidence="1">
    <location>
        <begin position="158"/>
        <end position="177"/>
    </location>
</feature>
<evidence type="ECO:0000313" key="3">
    <source>
        <dbReference type="EMBL" id="CAB9505255.1"/>
    </source>
</evidence>
<sequence>MGGDDCGYLFDCLDTVLEDSRIYYGVQHSAYLIWITEVCVSMLLMGQLPTLSERLKKAYVYSKFAASIVIFSAGVSLATFLRFPCPESCGSLCKAATPGYLYPFVLIMAGICIFLRTYMRGSAMTRTATAREILQPSVRITEKKPGMSIGEDLINATESSVDDDDDGSEPDVAMVMT</sequence>
<accession>A0A9N8HAH3</accession>
<feature type="compositionally biased region" description="Acidic residues" evidence="1">
    <location>
        <begin position="160"/>
        <end position="169"/>
    </location>
</feature>
<organism evidence="3 4">
    <name type="scientific">Seminavis robusta</name>
    <dbReference type="NCBI Taxonomy" id="568900"/>
    <lineage>
        <taxon>Eukaryota</taxon>
        <taxon>Sar</taxon>
        <taxon>Stramenopiles</taxon>
        <taxon>Ochrophyta</taxon>
        <taxon>Bacillariophyta</taxon>
        <taxon>Bacillariophyceae</taxon>
        <taxon>Bacillariophycidae</taxon>
        <taxon>Naviculales</taxon>
        <taxon>Naviculaceae</taxon>
        <taxon>Seminavis</taxon>
    </lineage>
</organism>